<dbReference type="GO" id="GO:0003910">
    <property type="term" value="F:DNA ligase (ATP) activity"/>
    <property type="evidence" value="ECO:0007669"/>
    <property type="project" value="UniProtKB-EC"/>
</dbReference>
<organism evidence="5 6">
    <name type="scientific">Paenibacillus albus</name>
    <dbReference type="NCBI Taxonomy" id="2495582"/>
    <lineage>
        <taxon>Bacteria</taxon>
        <taxon>Bacillati</taxon>
        <taxon>Bacillota</taxon>
        <taxon>Bacilli</taxon>
        <taxon>Bacillales</taxon>
        <taxon>Paenibacillaceae</taxon>
        <taxon>Paenibacillus</taxon>
    </lineage>
</organism>
<dbReference type="AlphaFoldDB" id="A0A3Q8XAA7"/>
<dbReference type="PROSITE" id="PS50160">
    <property type="entry name" value="DNA_LIGASE_A3"/>
    <property type="match status" value="1"/>
</dbReference>
<dbReference type="Proteomes" id="UP000272528">
    <property type="component" value="Chromosome"/>
</dbReference>
<dbReference type="Gene3D" id="3.30.470.30">
    <property type="entry name" value="DNA ligase/mRNA capping enzyme"/>
    <property type="match status" value="1"/>
</dbReference>
<evidence type="ECO:0000256" key="3">
    <source>
        <dbReference type="ARBA" id="ARBA00034003"/>
    </source>
</evidence>
<accession>A0A3Q8XAA7</accession>
<dbReference type="SUPFAM" id="SSF50249">
    <property type="entry name" value="Nucleic acid-binding proteins"/>
    <property type="match status" value="1"/>
</dbReference>
<dbReference type="CDD" id="cd07906">
    <property type="entry name" value="Adenylation_DNA_ligase_LigD_LigC"/>
    <property type="match status" value="1"/>
</dbReference>
<name>A0A3Q8XAA7_9BACL</name>
<evidence type="ECO:0000256" key="2">
    <source>
        <dbReference type="ARBA" id="ARBA00022598"/>
    </source>
</evidence>
<dbReference type="GO" id="GO:0006310">
    <property type="term" value="P:DNA recombination"/>
    <property type="evidence" value="ECO:0007669"/>
    <property type="project" value="InterPro"/>
</dbReference>
<evidence type="ECO:0000313" key="5">
    <source>
        <dbReference type="EMBL" id="AZN43967.1"/>
    </source>
</evidence>
<sequence length="305" mass="34826">MLFTPLKPMHASRGKEAFDDDRFIFEPQYDGGRLLLHKQRERVEAYTRYGHIVTSKFPELLETAHAIKADTVILDCEGICLREGRPVFDDFLHRGRLGKATTIAQAAKTHPATFVAFDVLYSGDESHMDEPLMQRKERLAGLIEDSPVLSKTLYIEGKGTALFSLTKEKGMEGIVAKRRDSVYGLDRRSPDWLSIKHVRTIDAVIVGYRMNPFALVIGLHFRTMKNKPVGTVEEGINAEDRQAFLAVAAQLHTQTDRQTGTQWIVPRLCCRVDYLDRTEMHQLHTTVFRGFLPDRRPEDCVYSYN</sequence>
<dbReference type="GO" id="GO:0006281">
    <property type="term" value="P:DNA repair"/>
    <property type="evidence" value="ECO:0007669"/>
    <property type="project" value="InterPro"/>
</dbReference>
<dbReference type="OrthoDB" id="5503604at2"/>
<dbReference type="KEGG" id="palb:EJC50_29255"/>
<dbReference type="GO" id="GO:0005524">
    <property type="term" value="F:ATP binding"/>
    <property type="evidence" value="ECO:0007669"/>
    <property type="project" value="InterPro"/>
</dbReference>
<protein>
    <submittedName>
        <fullName evidence="5">DNA ligase</fullName>
    </submittedName>
</protein>
<reference evidence="6" key="1">
    <citation type="submission" date="2018-12" db="EMBL/GenBank/DDBJ databases">
        <title>Genome sequence of Peanibacillus sp.</title>
        <authorList>
            <person name="Subramani G."/>
            <person name="Srinivasan S."/>
            <person name="Kim M.K."/>
        </authorList>
    </citation>
    <scope>NUCLEOTIDE SEQUENCE [LARGE SCALE GENOMIC DNA]</scope>
    <source>
        <strain evidence="6">18JY67-1</strain>
    </source>
</reference>
<dbReference type="Gene3D" id="2.40.50.140">
    <property type="entry name" value="Nucleic acid-binding proteins"/>
    <property type="match status" value="1"/>
</dbReference>
<gene>
    <name evidence="5" type="ORF">EJC50_29255</name>
</gene>
<feature type="domain" description="ATP-dependent DNA ligase family profile" evidence="4">
    <location>
        <begin position="105"/>
        <end position="250"/>
    </location>
</feature>
<dbReference type="InterPro" id="IPR050191">
    <property type="entry name" value="ATP-dep_DNA_ligase"/>
</dbReference>
<dbReference type="InterPro" id="IPR012310">
    <property type="entry name" value="DNA_ligase_ATP-dep_cent"/>
</dbReference>
<dbReference type="PANTHER" id="PTHR45674:SF4">
    <property type="entry name" value="DNA LIGASE 1"/>
    <property type="match status" value="1"/>
</dbReference>
<keyword evidence="6" id="KW-1185">Reference proteome</keyword>
<dbReference type="SUPFAM" id="SSF56091">
    <property type="entry name" value="DNA ligase/mRNA capping enzyme, catalytic domain"/>
    <property type="match status" value="1"/>
</dbReference>
<comment type="similarity">
    <text evidence="1">Belongs to the ATP-dependent DNA ligase family.</text>
</comment>
<comment type="catalytic activity">
    <reaction evidence="3">
        <text>ATP + (deoxyribonucleotide)n-3'-hydroxyl + 5'-phospho-(deoxyribonucleotide)m = (deoxyribonucleotide)n+m + AMP + diphosphate.</text>
        <dbReference type="EC" id="6.5.1.1"/>
    </reaction>
</comment>
<dbReference type="InterPro" id="IPR012340">
    <property type="entry name" value="NA-bd_OB-fold"/>
</dbReference>
<evidence type="ECO:0000313" key="6">
    <source>
        <dbReference type="Proteomes" id="UP000272528"/>
    </source>
</evidence>
<keyword evidence="2 5" id="KW-0436">Ligase</keyword>
<proteinExistence type="inferred from homology"/>
<dbReference type="EMBL" id="CP034437">
    <property type="protein sequence ID" value="AZN43967.1"/>
    <property type="molecule type" value="Genomic_DNA"/>
</dbReference>
<dbReference type="PANTHER" id="PTHR45674">
    <property type="entry name" value="DNA LIGASE 1/3 FAMILY MEMBER"/>
    <property type="match status" value="1"/>
</dbReference>
<evidence type="ECO:0000256" key="1">
    <source>
        <dbReference type="ARBA" id="ARBA00007572"/>
    </source>
</evidence>
<dbReference type="Pfam" id="PF01068">
    <property type="entry name" value="DNA_ligase_A_M"/>
    <property type="match status" value="1"/>
</dbReference>
<evidence type="ECO:0000259" key="4">
    <source>
        <dbReference type="PROSITE" id="PS50160"/>
    </source>
</evidence>